<evidence type="ECO:0000259" key="8">
    <source>
        <dbReference type="PROSITE" id="PS51751"/>
    </source>
</evidence>
<organism evidence="9 10">
    <name type="scientific">Syncephalastrum racemosum</name>
    <name type="common">Filamentous fungus</name>
    <dbReference type="NCBI Taxonomy" id="13706"/>
    <lineage>
        <taxon>Eukaryota</taxon>
        <taxon>Fungi</taxon>
        <taxon>Fungi incertae sedis</taxon>
        <taxon>Mucoromycota</taxon>
        <taxon>Mucoromycotina</taxon>
        <taxon>Mucoromycetes</taxon>
        <taxon>Mucorales</taxon>
        <taxon>Syncephalastraceae</taxon>
        <taxon>Syncephalastrum</taxon>
    </lineage>
</organism>
<comment type="caution">
    <text evidence="9">The sequence shown here is derived from an EMBL/GenBank/DDBJ whole genome shotgun (WGS) entry which is preliminary data.</text>
</comment>
<comment type="similarity">
    <text evidence="2">Belongs to the TMEM97/sigma-2 receptor family.</text>
</comment>
<proteinExistence type="inferred from homology"/>
<dbReference type="OMA" id="EFKDPMV"/>
<dbReference type="InterPro" id="IPR016964">
    <property type="entry name" value="Sigma2_recept"/>
</dbReference>
<keyword evidence="5 7" id="KW-1133">Transmembrane helix</keyword>
<dbReference type="Pfam" id="PF05241">
    <property type="entry name" value="EBP"/>
    <property type="match status" value="1"/>
</dbReference>
<keyword evidence="4 7" id="KW-0256">Endoplasmic reticulum</keyword>
<evidence type="ECO:0000313" key="10">
    <source>
        <dbReference type="Proteomes" id="UP000242180"/>
    </source>
</evidence>
<evidence type="ECO:0000256" key="1">
    <source>
        <dbReference type="ARBA" id="ARBA00004477"/>
    </source>
</evidence>
<name>A0A1X2HNA4_SYNRA</name>
<dbReference type="FunCoup" id="A0A1X2HNA4">
    <property type="interactions" value="148"/>
</dbReference>
<evidence type="ECO:0000256" key="6">
    <source>
        <dbReference type="ARBA" id="ARBA00023136"/>
    </source>
</evidence>
<dbReference type="GO" id="GO:0005789">
    <property type="term" value="C:endoplasmic reticulum membrane"/>
    <property type="evidence" value="ECO:0007669"/>
    <property type="project" value="UniProtKB-SubCell"/>
</dbReference>
<dbReference type="InterPro" id="IPR051987">
    <property type="entry name" value="Sigma-2_receptor-like"/>
</dbReference>
<dbReference type="PANTHER" id="PTHR31204:SF1">
    <property type="entry name" value="SIGMA INTRACELLULAR RECEPTOR 2"/>
    <property type="match status" value="1"/>
</dbReference>
<feature type="transmembrane region" description="Helical" evidence="7">
    <location>
        <begin position="71"/>
        <end position="95"/>
    </location>
</feature>
<feature type="transmembrane region" description="Helical" evidence="7">
    <location>
        <begin position="17"/>
        <end position="39"/>
    </location>
</feature>
<dbReference type="OrthoDB" id="433124at2759"/>
<dbReference type="AlphaFoldDB" id="A0A1X2HNA4"/>
<keyword evidence="3 7" id="KW-0812">Transmembrane</keyword>
<protein>
    <recommendedName>
        <fullName evidence="7">Efficient mitochondria targeting-associated protein 19</fullName>
    </recommendedName>
</protein>
<feature type="transmembrane region" description="Helical" evidence="7">
    <location>
        <begin position="107"/>
        <end position="126"/>
    </location>
</feature>
<dbReference type="InParanoid" id="A0A1X2HNA4"/>
<feature type="transmembrane region" description="Helical" evidence="7">
    <location>
        <begin position="138"/>
        <end position="156"/>
    </location>
</feature>
<keyword evidence="10" id="KW-1185">Reference proteome</keyword>
<dbReference type="Proteomes" id="UP000242180">
    <property type="component" value="Unassembled WGS sequence"/>
</dbReference>
<dbReference type="PANTHER" id="PTHR31204">
    <property type="entry name" value="SIGMA INTRACELLULAR RECEPTOR 2"/>
    <property type="match status" value="1"/>
</dbReference>
<dbReference type="EMBL" id="MCGN01000002">
    <property type="protein sequence ID" value="ORZ00782.1"/>
    <property type="molecule type" value="Genomic_DNA"/>
</dbReference>
<dbReference type="STRING" id="13706.A0A1X2HNA4"/>
<evidence type="ECO:0000256" key="3">
    <source>
        <dbReference type="ARBA" id="ARBA00022692"/>
    </source>
</evidence>
<keyword evidence="6 7" id="KW-0472">Membrane</keyword>
<dbReference type="PIRSF" id="PIRSF031032">
    <property type="entry name" value="TMP_97_prd"/>
    <property type="match status" value="1"/>
</dbReference>
<sequence>MAATTGEKGLLQRPLDLLFFIYFAVHIPTTLLVDLQSLYPPTWVPDALKECLEWYVATYKDPFMGSATPVYWFNSFIACELIAQLPVFFLSCYGLLKNCISVRLAMLAYSAHVATTVVPLLAEILLNPAFDLTRDERLTLSGFYAPYLLIPLVMLVDSYRHISPYLVQSTRAKTE</sequence>
<gene>
    <name evidence="9" type="ORF">BCR43DRAFT_485774</name>
</gene>
<evidence type="ECO:0000256" key="7">
    <source>
        <dbReference type="PIRNR" id="PIRNR031032"/>
    </source>
</evidence>
<evidence type="ECO:0000313" key="9">
    <source>
        <dbReference type="EMBL" id="ORZ00782.1"/>
    </source>
</evidence>
<feature type="domain" description="EXPERA" evidence="8">
    <location>
        <begin position="15"/>
        <end position="155"/>
    </location>
</feature>
<accession>A0A1X2HNA4</accession>
<evidence type="ECO:0000256" key="5">
    <source>
        <dbReference type="ARBA" id="ARBA00022989"/>
    </source>
</evidence>
<reference evidence="9 10" key="1">
    <citation type="submission" date="2016-07" db="EMBL/GenBank/DDBJ databases">
        <title>Pervasive Adenine N6-methylation of Active Genes in Fungi.</title>
        <authorList>
            <consortium name="DOE Joint Genome Institute"/>
            <person name="Mondo S.J."/>
            <person name="Dannebaum R.O."/>
            <person name="Kuo R.C."/>
            <person name="Labutti K."/>
            <person name="Haridas S."/>
            <person name="Kuo A."/>
            <person name="Salamov A."/>
            <person name="Ahrendt S.R."/>
            <person name="Lipzen A."/>
            <person name="Sullivan W."/>
            <person name="Andreopoulos W.B."/>
            <person name="Clum A."/>
            <person name="Lindquist E."/>
            <person name="Daum C."/>
            <person name="Ramamoorthy G.K."/>
            <person name="Gryganskyi A."/>
            <person name="Culley D."/>
            <person name="Magnuson J.K."/>
            <person name="James T.Y."/>
            <person name="O'Malley M.A."/>
            <person name="Stajich J.E."/>
            <person name="Spatafora J.W."/>
            <person name="Visel A."/>
            <person name="Grigoriev I.V."/>
        </authorList>
    </citation>
    <scope>NUCLEOTIDE SEQUENCE [LARGE SCALE GENOMIC DNA]</scope>
    <source>
        <strain evidence="9 10">NRRL 2496</strain>
    </source>
</reference>
<dbReference type="PROSITE" id="PS51751">
    <property type="entry name" value="EXPERA"/>
    <property type="match status" value="1"/>
</dbReference>
<evidence type="ECO:0000256" key="4">
    <source>
        <dbReference type="ARBA" id="ARBA00022824"/>
    </source>
</evidence>
<comment type="subcellular location">
    <subcellularLocation>
        <location evidence="1">Endoplasmic reticulum membrane</location>
        <topology evidence="1">Multi-pass membrane protein</topology>
    </subcellularLocation>
</comment>
<dbReference type="InterPro" id="IPR033118">
    <property type="entry name" value="EXPERA"/>
</dbReference>
<evidence type="ECO:0000256" key="2">
    <source>
        <dbReference type="ARBA" id="ARBA00009096"/>
    </source>
</evidence>